<gene>
    <name evidence="1" type="ORF">FRACA_2690009</name>
</gene>
<dbReference type="AlphaFoldDB" id="A0A2I2KSN5"/>
<evidence type="ECO:0000313" key="2">
    <source>
        <dbReference type="Proteomes" id="UP000234331"/>
    </source>
</evidence>
<name>A0A2I2KSN5_9ACTN</name>
<dbReference type="EMBL" id="FZMO01000189">
    <property type="protein sequence ID" value="SNQ48681.1"/>
    <property type="molecule type" value="Genomic_DNA"/>
</dbReference>
<sequence>MAVITKPLSNVGHYAQVARPADLSGVAGAFVGSHGLLLPTDGRGCAARGRCVAGKTGGGVPKARTKHGIRVMSWELGRTARVPLGRRMARGGPRHTG</sequence>
<reference evidence="1 2" key="1">
    <citation type="submission" date="2017-06" db="EMBL/GenBank/DDBJ databases">
        <authorList>
            <person name="Kim H.J."/>
            <person name="Triplett B.A."/>
        </authorList>
    </citation>
    <scope>NUCLEOTIDE SEQUENCE [LARGE SCALE GENOMIC DNA]</scope>
    <source>
        <strain evidence="1">FRACA_ARgP5</strain>
    </source>
</reference>
<dbReference type="Proteomes" id="UP000234331">
    <property type="component" value="Unassembled WGS sequence"/>
</dbReference>
<organism evidence="1 2">
    <name type="scientific">Frankia canadensis</name>
    <dbReference type="NCBI Taxonomy" id="1836972"/>
    <lineage>
        <taxon>Bacteria</taxon>
        <taxon>Bacillati</taxon>
        <taxon>Actinomycetota</taxon>
        <taxon>Actinomycetes</taxon>
        <taxon>Frankiales</taxon>
        <taxon>Frankiaceae</taxon>
        <taxon>Frankia</taxon>
    </lineage>
</organism>
<accession>A0A2I2KSN5</accession>
<evidence type="ECO:0000313" key="1">
    <source>
        <dbReference type="EMBL" id="SNQ48681.1"/>
    </source>
</evidence>
<keyword evidence="2" id="KW-1185">Reference proteome</keyword>
<protein>
    <submittedName>
        <fullName evidence="1">Uncharacterized protein</fullName>
    </submittedName>
</protein>
<proteinExistence type="predicted"/>